<dbReference type="InterPro" id="IPR019734">
    <property type="entry name" value="TPR_rpt"/>
</dbReference>
<feature type="repeat" description="TPR" evidence="3">
    <location>
        <begin position="172"/>
        <end position="205"/>
    </location>
</feature>
<evidence type="ECO:0000256" key="4">
    <source>
        <dbReference type="SAM" id="MobiDB-lite"/>
    </source>
</evidence>
<dbReference type="EMBL" id="CP030057">
    <property type="protein sequence ID" value="QOZ62317.1"/>
    <property type="molecule type" value="Genomic_DNA"/>
</dbReference>
<organism evidence="5 8">
    <name type="scientific">Bradyrhizobium guangdongense</name>
    <dbReference type="NCBI Taxonomy" id="1325090"/>
    <lineage>
        <taxon>Bacteria</taxon>
        <taxon>Pseudomonadati</taxon>
        <taxon>Pseudomonadota</taxon>
        <taxon>Alphaproteobacteria</taxon>
        <taxon>Hyphomicrobiales</taxon>
        <taxon>Nitrobacteraceae</taxon>
        <taxon>Bradyrhizobium</taxon>
    </lineage>
</organism>
<keyword evidence="7" id="KW-1185">Reference proteome</keyword>
<feature type="repeat" description="TPR" evidence="3">
    <location>
        <begin position="206"/>
        <end position="239"/>
    </location>
</feature>
<reference evidence="6 7" key="2">
    <citation type="submission" date="2018-06" db="EMBL/GenBank/DDBJ databases">
        <title>Comparative genomics of rhizobia nodulating Arachis hypogaea in China.</title>
        <authorList>
            <person name="Li Y."/>
        </authorList>
    </citation>
    <scope>NUCLEOTIDE SEQUENCE [LARGE SCALE GENOMIC DNA]</scope>
    <source>
        <strain evidence="6 7">CCBAU 51658</strain>
    </source>
</reference>
<keyword evidence="2 3" id="KW-0802">TPR repeat</keyword>
<evidence type="ECO:0000256" key="1">
    <source>
        <dbReference type="ARBA" id="ARBA00022737"/>
    </source>
</evidence>
<evidence type="ECO:0000313" key="6">
    <source>
        <dbReference type="EMBL" id="QOZ62317.1"/>
    </source>
</evidence>
<dbReference type="Pfam" id="PF14559">
    <property type="entry name" value="TPR_19"/>
    <property type="match status" value="1"/>
</dbReference>
<dbReference type="PANTHER" id="PTHR45586:SF1">
    <property type="entry name" value="LIPOPOLYSACCHARIDE ASSEMBLY PROTEIN B"/>
    <property type="match status" value="1"/>
</dbReference>
<dbReference type="Gene3D" id="1.25.40.10">
    <property type="entry name" value="Tetratricopeptide repeat domain"/>
    <property type="match status" value="2"/>
</dbReference>
<dbReference type="InterPro" id="IPR051012">
    <property type="entry name" value="CellSynth/LPSAsmb/PSIAsmb"/>
</dbReference>
<evidence type="ECO:0000313" key="7">
    <source>
        <dbReference type="Proteomes" id="UP000593880"/>
    </source>
</evidence>
<feature type="region of interest" description="Disordered" evidence="4">
    <location>
        <begin position="1"/>
        <end position="21"/>
    </location>
</feature>
<sequence>MDDTQTLVRRATAAVNSGKPDEAQRLCEQGLARDPGDPVLHHLLAAVLFSRGVIGPAHAHIDVSLAKRPNNAPARLLAARIARSEGQFDAALSHLDAAIAASPQREMFIEKARTLDMAGLRDQARGAWQAILKVIPGHQEATAQLGRLAWEDGDPATAANLLAQATETDAPASVWFNLGLARQDLRDHEGAARAYRKAFDLKPDHAEAALNLGIALQETGDLDAAMDAFGKAYRLRPQLFGSIAMALTSAPHGRLWLDEDALRRMLA</sequence>
<dbReference type="AlphaFoldDB" id="A0A410VC29"/>
<dbReference type="Pfam" id="PF13432">
    <property type="entry name" value="TPR_16"/>
    <property type="match status" value="2"/>
</dbReference>
<dbReference type="RefSeq" id="WP_128967900.1">
    <property type="nucleotide sequence ID" value="NZ_BMHC01000008.1"/>
</dbReference>
<dbReference type="PROSITE" id="PS50293">
    <property type="entry name" value="TPR_REGION"/>
    <property type="match status" value="2"/>
</dbReference>
<evidence type="ECO:0000256" key="2">
    <source>
        <dbReference type="ARBA" id="ARBA00022803"/>
    </source>
</evidence>
<dbReference type="OrthoDB" id="7300654at2"/>
<dbReference type="SMART" id="SM00028">
    <property type="entry name" value="TPR"/>
    <property type="match status" value="4"/>
</dbReference>
<evidence type="ECO:0000256" key="3">
    <source>
        <dbReference type="PROSITE-ProRule" id="PRU00339"/>
    </source>
</evidence>
<keyword evidence="1" id="KW-0677">Repeat</keyword>
<evidence type="ECO:0000313" key="8">
    <source>
        <dbReference type="Proteomes" id="UP000625079"/>
    </source>
</evidence>
<dbReference type="InterPro" id="IPR011990">
    <property type="entry name" value="TPR-like_helical_dom_sf"/>
</dbReference>
<reference evidence="5" key="1">
    <citation type="journal article" date="2014" name="Int. J. Syst. Evol. Microbiol.">
        <title>Complete genome sequence of Corynebacterium casei LMG S-19264T (=DSM 44701T), isolated from a smear-ripened cheese.</title>
        <authorList>
            <consortium name="US DOE Joint Genome Institute (JGI-PGF)"/>
            <person name="Walter F."/>
            <person name="Albersmeier A."/>
            <person name="Kalinowski J."/>
            <person name="Ruckert C."/>
        </authorList>
    </citation>
    <scope>NUCLEOTIDE SEQUENCE</scope>
    <source>
        <strain evidence="5">CGMCC 1.15034</strain>
    </source>
</reference>
<accession>A0A410VC29</accession>
<gene>
    <name evidence="5" type="ORF">GCM10010987_38800</name>
    <name evidence="6" type="ORF">XH86_28940</name>
</gene>
<dbReference type="PROSITE" id="PS50005">
    <property type="entry name" value="TPR"/>
    <property type="match status" value="2"/>
</dbReference>
<dbReference type="Proteomes" id="UP000593880">
    <property type="component" value="Chromosome"/>
</dbReference>
<dbReference type="PANTHER" id="PTHR45586">
    <property type="entry name" value="TPR REPEAT-CONTAINING PROTEIN PA4667"/>
    <property type="match status" value="1"/>
</dbReference>
<name>A0A410VC29_9BRAD</name>
<proteinExistence type="predicted"/>
<dbReference type="EMBL" id="BMHC01000008">
    <property type="protein sequence ID" value="GGI26321.1"/>
    <property type="molecule type" value="Genomic_DNA"/>
</dbReference>
<reference evidence="5" key="3">
    <citation type="submission" date="2022-12" db="EMBL/GenBank/DDBJ databases">
        <authorList>
            <person name="Sun Q."/>
            <person name="Zhou Y."/>
        </authorList>
    </citation>
    <scope>NUCLEOTIDE SEQUENCE</scope>
    <source>
        <strain evidence="5">CGMCC 1.15034</strain>
    </source>
</reference>
<protein>
    <submittedName>
        <fullName evidence="5">Uncharacterized protein</fullName>
    </submittedName>
</protein>
<evidence type="ECO:0000313" key="5">
    <source>
        <dbReference type="EMBL" id="GGI26321.1"/>
    </source>
</evidence>
<dbReference type="Proteomes" id="UP000625079">
    <property type="component" value="Unassembled WGS sequence"/>
</dbReference>
<dbReference type="SUPFAM" id="SSF48452">
    <property type="entry name" value="TPR-like"/>
    <property type="match status" value="1"/>
</dbReference>